<gene>
    <name evidence="7" type="ORF">A7L45_12275</name>
</gene>
<proteinExistence type="predicted"/>
<dbReference type="Proteomes" id="UP000182569">
    <property type="component" value="Chromosome"/>
</dbReference>
<dbReference type="EMBL" id="CP015756">
    <property type="protein sequence ID" value="APC40797.1"/>
    <property type="molecule type" value="Genomic_DNA"/>
</dbReference>
<dbReference type="RefSeq" id="WP_071613087.1">
    <property type="nucleotide sequence ID" value="NZ_CP015756.1"/>
</dbReference>
<evidence type="ECO:0000256" key="4">
    <source>
        <dbReference type="ARBA" id="ARBA00023004"/>
    </source>
</evidence>
<keyword evidence="4" id="KW-0408">Iron</keyword>
<dbReference type="InterPro" id="IPR017900">
    <property type="entry name" value="4Fe4S_Fe_S_CS"/>
</dbReference>
<dbReference type="STRING" id="1552.A7L45_12275"/>
<keyword evidence="1" id="KW-0004">4Fe-4S</keyword>
<dbReference type="Pfam" id="PF13183">
    <property type="entry name" value="Fer4_8"/>
    <property type="match status" value="1"/>
</dbReference>
<evidence type="ECO:0000256" key="5">
    <source>
        <dbReference type="ARBA" id="ARBA00023014"/>
    </source>
</evidence>
<dbReference type="Gene3D" id="1.10.1060.10">
    <property type="entry name" value="Alpha-helical ferredoxin"/>
    <property type="match status" value="1"/>
</dbReference>
<keyword evidence="5" id="KW-0411">Iron-sulfur</keyword>
<evidence type="ECO:0000259" key="6">
    <source>
        <dbReference type="PROSITE" id="PS51379"/>
    </source>
</evidence>
<evidence type="ECO:0000313" key="7">
    <source>
        <dbReference type="EMBL" id="APC40797.1"/>
    </source>
</evidence>
<reference evidence="8" key="1">
    <citation type="journal article" date="2016" name="Front. Microbiol.">
        <title>Complete Genome Sequence of Clostridium estertheticum DSM 8809, a Microbe Identified in Spoiled Vacuum Packed Beef.</title>
        <authorList>
            <person name="Yu Z."/>
            <person name="Gunn L."/>
            <person name="Brennan E."/>
            <person name="Reid R."/>
            <person name="Wall P.G."/>
            <person name="Gaora O.P."/>
            <person name="Hurley D."/>
            <person name="Bolton D."/>
            <person name="Fanning S."/>
        </authorList>
    </citation>
    <scope>NUCLEOTIDE SEQUENCE [LARGE SCALE GENOMIC DNA]</scope>
    <source>
        <strain evidence="8">DSM 8809</strain>
    </source>
</reference>
<dbReference type="PANTHER" id="PTHR43255:SF1">
    <property type="entry name" value="IRON-SULFUR-BINDING OXIDOREDUCTASE FADF-RELATED"/>
    <property type="match status" value="1"/>
</dbReference>
<dbReference type="PROSITE" id="PS51379">
    <property type="entry name" value="4FE4S_FER_2"/>
    <property type="match status" value="1"/>
</dbReference>
<evidence type="ECO:0000313" key="8">
    <source>
        <dbReference type="Proteomes" id="UP000182569"/>
    </source>
</evidence>
<dbReference type="OrthoDB" id="9794954at2"/>
<keyword evidence="2" id="KW-0479">Metal-binding</keyword>
<accession>A0A1J0GHJ7</accession>
<protein>
    <submittedName>
        <fullName evidence="7">Heterodisulfide reductase</fullName>
    </submittedName>
</protein>
<organism evidence="7 8">
    <name type="scientific">Clostridium estertheticum subsp. estertheticum</name>
    <dbReference type="NCBI Taxonomy" id="1552"/>
    <lineage>
        <taxon>Bacteria</taxon>
        <taxon>Bacillati</taxon>
        <taxon>Bacillota</taxon>
        <taxon>Clostridia</taxon>
        <taxon>Eubacteriales</taxon>
        <taxon>Clostridiaceae</taxon>
        <taxon>Clostridium</taxon>
    </lineage>
</organism>
<dbReference type="GO" id="GO:0051539">
    <property type="term" value="F:4 iron, 4 sulfur cluster binding"/>
    <property type="evidence" value="ECO:0007669"/>
    <property type="project" value="UniProtKB-KW"/>
</dbReference>
<sequence>MKRVKIYSGKRSKELEQISQISGQRIQDCIQCGKCSASCPASEGMDILPHQVIRLLQTGELEKVIESKTIWSCASCFTCSERCPRDIDIANVLEAVRLIVIRRSGENRIKAEDVIKKIDDKMPQQAIVSVFRKYNK</sequence>
<dbReference type="GO" id="GO:0005886">
    <property type="term" value="C:plasma membrane"/>
    <property type="evidence" value="ECO:0007669"/>
    <property type="project" value="TreeGrafter"/>
</dbReference>
<dbReference type="SUPFAM" id="SSF46548">
    <property type="entry name" value="alpha-helical ferredoxin"/>
    <property type="match status" value="1"/>
</dbReference>
<dbReference type="GO" id="GO:0016491">
    <property type="term" value="F:oxidoreductase activity"/>
    <property type="evidence" value="ECO:0007669"/>
    <property type="project" value="UniProtKB-KW"/>
</dbReference>
<evidence type="ECO:0000256" key="2">
    <source>
        <dbReference type="ARBA" id="ARBA00022723"/>
    </source>
</evidence>
<dbReference type="InterPro" id="IPR017896">
    <property type="entry name" value="4Fe4S_Fe-S-bd"/>
</dbReference>
<dbReference type="GO" id="GO:0046872">
    <property type="term" value="F:metal ion binding"/>
    <property type="evidence" value="ECO:0007669"/>
    <property type="project" value="UniProtKB-KW"/>
</dbReference>
<dbReference type="PROSITE" id="PS00198">
    <property type="entry name" value="4FE4S_FER_1"/>
    <property type="match status" value="1"/>
</dbReference>
<dbReference type="PANTHER" id="PTHR43255">
    <property type="entry name" value="IRON-SULFUR-BINDING OXIDOREDUCTASE FADF-RELATED-RELATED"/>
    <property type="match status" value="1"/>
</dbReference>
<evidence type="ECO:0000256" key="3">
    <source>
        <dbReference type="ARBA" id="ARBA00023002"/>
    </source>
</evidence>
<dbReference type="KEGG" id="ceu:A7L45_12275"/>
<keyword evidence="8" id="KW-1185">Reference proteome</keyword>
<name>A0A1J0GHJ7_9CLOT</name>
<dbReference type="InterPro" id="IPR009051">
    <property type="entry name" value="Helical_ferredxn"/>
</dbReference>
<feature type="domain" description="4Fe-4S ferredoxin-type" evidence="6">
    <location>
        <begin position="19"/>
        <end position="50"/>
    </location>
</feature>
<evidence type="ECO:0000256" key="1">
    <source>
        <dbReference type="ARBA" id="ARBA00022485"/>
    </source>
</evidence>
<dbReference type="AlphaFoldDB" id="A0A1J0GHJ7"/>
<keyword evidence="3" id="KW-0560">Oxidoreductase</keyword>
<dbReference type="InterPro" id="IPR051460">
    <property type="entry name" value="HdrC_iron-sulfur_subunit"/>
</dbReference>